<proteinExistence type="inferred from homology"/>
<dbReference type="NCBIfam" id="TIGR00247">
    <property type="entry name" value="endolytic transglycosylase MltG"/>
    <property type="match status" value="1"/>
</dbReference>
<dbReference type="GO" id="GO:0071555">
    <property type="term" value="P:cell wall organization"/>
    <property type="evidence" value="ECO:0007669"/>
    <property type="project" value="UniProtKB-KW"/>
</dbReference>
<evidence type="ECO:0000256" key="6">
    <source>
        <dbReference type="ARBA" id="ARBA00023316"/>
    </source>
</evidence>
<accession>Q2LR41</accession>
<keyword evidence="3 7" id="KW-1133">Transmembrane helix</keyword>
<evidence type="ECO:0000256" key="1">
    <source>
        <dbReference type="ARBA" id="ARBA00022475"/>
    </source>
</evidence>
<keyword evidence="7" id="KW-0997">Cell inner membrane</keyword>
<dbReference type="GO" id="GO:0009252">
    <property type="term" value="P:peptidoglycan biosynthetic process"/>
    <property type="evidence" value="ECO:0007669"/>
    <property type="project" value="UniProtKB-UniRule"/>
</dbReference>
<dbReference type="PANTHER" id="PTHR30518:SF2">
    <property type="entry name" value="ENDOLYTIC MUREIN TRANSGLYCOSYLASE"/>
    <property type="match status" value="1"/>
</dbReference>
<dbReference type="Gene3D" id="3.30.160.60">
    <property type="entry name" value="Classic Zinc Finger"/>
    <property type="match status" value="1"/>
</dbReference>
<keyword evidence="5 7" id="KW-0456">Lyase</keyword>
<feature type="site" description="Important for catalytic activity" evidence="7">
    <location>
        <position position="239"/>
    </location>
</feature>
<reference evidence="8 9" key="1">
    <citation type="journal article" date="2007" name="Proc. Natl. Acad. Sci. U.S.A.">
        <title>The genome of Syntrophus aciditrophicus: life at the thermodynamic limit of microbial growth.</title>
        <authorList>
            <person name="McInerney M.J."/>
            <person name="Rohlin L."/>
            <person name="Mouttaki H."/>
            <person name="Kim U."/>
            <person name="Krupp R.S."/>
            <person name="Rios-Hernandez L."/>
            <person name="Sieber J."/>
            <person name="Struchtemeyer C.G."/>
            <person name="Bhattacharyya A."/>
            <person name="Campbell J.W."/>
            <person name="Gunsalus R.P."/>
        </authorList>
    </citation>
    <scope>NUCLEOTIDE SEQUENCE [LARGE SCALE GENOMIC DNA]</scope>
    <source>
        <strain evidence="8 9">SB</strain>
    </source>
</reference>
<organism evidence="8 9">
    <name type="scientific">Syntrophus aciditrophicus (strain SB)</name>
    <dbReference type="NCBI Taxonomy" id="56780"/>
    <lineage>
        <taxon>Bacteria</taxon>
        <taxon>Pseudomonadati</taxon>
        <taxon>Thermodesulfobacteriota</taxon>
        <taxon>Syntrophia</taxon>
        <taxon>Syntrophales</taxon>
        <taxon>Syntrophaceae</taxon>
        <taxon>Syntrophus</taxon>
    </lineage>
</organism>
<evidence type="ECO:0000256" key="3">
    <source>
        <dbReference type="ARBA" id="ARBA00022989"/>
    </source>
</evidence>
<dbReference type="InParanoid" id="Q2LR41"/>
<dbReference type="KEGG" id="sat:SYN_01735"/>
<name>Q2LR41_SYNAS</name>
<dbReference type="Gene3D" id="3.30.1490.480">
    <property type="entry name" value="Endolytic murein transglycosylase"/>
    <property type="match status" value="1"/>
</dbReference>
<evidence type="ECO:0000313" key="9">
    <source>
        <dbReference type="Proteomes" id="UP000001933"/>
    </source>
</evidence>
<gene>
    <name evidence="7" type="primary">mltG</name>
    <name evidence="8" type="ORF">SYN_01735</name>
</gene>
<keyword evidence="4 7" id="KW-0472">Membrane</keyword>
<dbReference type="eggNOG" id="COG1559">
    <property type="taxonomic scope" value="Bacteria"/>
</dbReference>
<dbReference type="HOGENOM" id="CLU_025574_2_0_7"/>
<sequence length="358" mass="40942">MPYRKKKFLRMPAMQMSREMRKKRKKKKKLFTGLLLALLYLLAAWFLFYVDRPVNPDLPVTAVRILPGTGFLQVVDKLQQAGLVRNPPFFYILILTKGAARNLRAGEYEFSGRMTPLEMVNRLSQGDIKIRRITIREDLNLKEIAAHLAALHLVDEKKFLALTTDRTFLRSLGIEGDTAEGYLYPDTYFFDSAISPGQIIRRMVEQFWKVVTPEMREKVQQMGMTMNEFVTLASLIGKETGFSDEKPLIAAVFHNRLKKGMRLQSDPTAVYHMAPFDGEIKRRHLLLMTPYNTYHIEGLPPGPIANPGRDSLLAAVTPAKVDYLYFVSNCNGSHQFSSTLKEHNQAVVRYRLAKGKVE</sequence>
<comment type="catalytic activity">
    <reaction evidence="7">
        <text>a peptidoglycan chain = a peptidoglycan chain with N-acetyl-1,6-anhydromuramyl-[peptide] at the reducing end + a peptidoglycan chain with N-acetylglucosamine at the non-reducing end.</text>
        <dbReference type="EC" id="4.2.2.29"/>
    </reaction>
</comment>
<dbReference type="Pfam" id="PF02618">
    <property type="entry name" value="YceG"/>
    <property type="match status" value="1"/>
</dbReference>
<dbReference type="Proteomes" id="UP000001933">
    <property type="component" value="Chromosome"/>
</dbReference>
<dbReference type="STRING" id="56780.SYN_01735"/>
<comment type="similarity">
    <text evidence="7">Belongs to the transglycosylase MltG family.</text>
</comment>
<dbReference type="GO" id="GO:0008932">
    <property type="term" value="F:lytic endotransglycosylase activity"/>
    <property type="evidence" value="ECO:0007669"/>
    <property type="project" value="UniProtKB-UniRule"/>
</dbReference>
<comment type="function">
    <text evidence="7">Functions as a peptidoglycan terminase that cleaves nascent peptidoglycan strands endolytically to terminate their elongation.</text>
</comment>
<evidence type="ECO:0000256" key="7">
    <source>
        <dbReference type="HAMAP-Rule" id="MF_02065"/>
    </source>
</evidence>
<dbReference type="FunCoup" id="Q2LR41">
    <property type="interactions" value="301"/>
</dbReference>
<keyword evidence="9" id="KW-1185">Reference proteome</keyword>
<keyword evidence="2 7" id="KW-0812">Transmembrane</keyword>
<dbReference type="GO" id="GO:0005886">
    <property type="term" value="C:plasma membrane"/>
    <property type="evidence" value="ECO:0007669"/>
    <property type="project" value="UniProtKB-UniRule"/>
</dbReference>
<evidence type="ECO:0000256" key="5">
    <source>
        <dbReference type="ARBA" id="ARBA00023239"/>
    </source>
</evidence>
<dbReference type="HAMAP" id="MF_02065">
    <property type="entry name" value="MltG"/>
    <property type="match status" value="1"/>
</dbReference>
<dbReference type="CDD" id="cd08010">
    <property type="entry name" value="MltG_like"/>
    <property type="match status" value="1"/>
</dbReference>
<dbReference type="EC" id="4.2.2.29" evidence="7"/>
<evidence type="ECO:0000313" key="8">
    <source>
        <dbReference type="EMBL" id="ABC76549.1"/>
    </source>
</evidence>
<dbReference type="PANTHER" id="PTHR30518">
    <property type="entry name" value="ENDOLYTIC MUREIN TRANSGLYCOSYLASE"/>
    <property type="match status" value="1"/>
</dbReference>
<keyword evidence="1 7" id="KW-1003">Cell membrane</keyword>
<keyword evidence="6 7" id="KW-0961">Cell wall biogenesis/degradation</keyword>
<protein>
    <recommendedName>
        <fullName evidence="7">Endolytic murein transglycosylase</fullName>
        <ecNumber evidence="7">4.2.2.29</ecNumber>
    </recommendedName>
    <alternativeName>
        <fullName evidence="7">Peptidoglycan lytic transglycosylase</fullName>
    </alternativeName>
    <alternativeName>
        <fullName evidence="7">Peptidoglycan polymerization terminase</fullName>
    </alternativeName>
</protein>
<evidence type="ECO:0000256" key="4">
    <source>
        <dbReference type="ARBA" id="ARBA00023136"/>
    </source>
</evidence>
<dbReference type="EMBL" id="CP000252">
    <property type="protein sequence ID" value="ABC76549.1"/>
    <property type="molecule type" value="Genomic_DNA"/>
</dbReference>
<dbReference type="AlphaFoldDB" id="Q2LR41"/>
<evidence type="ECO:0000256" key="2">
    <source>
        <dbReference type="ARBA" id="ARBA00022692"/>
    </source>
</evidence>
<dbReference type="InterPro" id="IPR003770">
    <property type="entry name" value="MLTG-like"/>
</dbReference>